<feature type="domain" description="B box-type" evidence="2">
    <location>
        <begin position="25"/>
        <end position="71"/>
    </location>
</feature>
<dbReference type="EMBL" id="JAIWYP010000006">
    <property type="protein sequence ID" value="KAH3803652.1"/>
    <property type="molecule type" value="Genomic_DNA"/>
</dbReference>
<evidence type="ECO:0000256" key="1">
    <source>
        <dbReference type="PROSITE-ProRule" id="PRU00024"/>
    </source>
</evidence>
<dbReference type="Gene3D" id="3.30.160.60">
    <property type="entry name" value="Classic Zinc Finger"/>
    <property type="match status" value="1"/>
</dbReference>
<proteinExistence type="predicted"/>
<evidence type="ECO:0000313" key="4">
    <source>
        <dbReference type="Proteomes" id="UP000828390"/>
    </source>
</evidence>
<dbReference type="PROSITE" id="PS50119">
    <property type="entry name" value="ZF_BBOX"/>
    <property type="match status" value="1"/>
</dbReference>
<dbReference type="Gene3D" id="2.130.10.10">
    <property type="entry name" value="YVTN repeat-like/Quinoprotein amine dehydrogenase"/>
    <property type="match status" value="1"/>
</dbReference>
<dbReference type="GO" id="GO:0008270">
    <property type="term" value="F:zinc ion binding"/>
    <property type="evidence" value="ECO:0007669"/>
    <property type="project" value="UniProtKB-KW"/>
</dbReference>
<dbReference type="OrthoDB" id="6064561at2759"/>
<dbReference type="SUPFAM" id="SSF63829">
    <property type="entry name" value="Calcium-dependent phosphotriesterase"/>
    <property type="match status" value="1"/>
</dbReference>
<dbReference type="AlphaFoldDB" id="A0A9D4FSB9"/>
<dbReference type="PANTHER" id="PTHR25462:SF296">
    <property type="entry name" value="MEIOTIC P26, ISOFORM F"/>
    <property type="match status" value="1"/>
</dbReference>
<comment type="caution">
    <text evidence="3">The sequence shown here is derived from an EMBL/GenBank/DDBJ whole genome shotgun (WGS) entry which is preliminary data.</text>
</comment>
<dbReference type="InterPro" id="IPR000315">
    <property type="entry name" value="Znf_B-box"/>
</dbReference>
<dbReference type="InterPro" id="IPR015943">
    <property type="entry name" value="WD40/YVTN_repeat-like_dom_sf"/>
</dbReference>
<dbReference type="SMART" id="SM00336">
    <property type="entry name" value="BBOX"/>
    <property type="match status" value="2"/>
</dbReference>
<dbReference type="PANTHER" id="PTHR25462">
    <property type="entry name" value="BONUS, ISOFORM C-RELATED"/>
    <property type="match status" value="1"/>
</dbReference>
<organism evidence="3 4">
    <name type="scientific">Dreissena polymorpha</name>
    <name type="common">Zebra mussel</name>
    <name type="synonym">Mytilus polymorpha</name>
    <dbReference type="NCBI Taxonomy" id="45954"/>
    <lineage>
        <taxon>Eukaryota</taxon>
        <taxon>Metazoa</taxon>
        <taxon>Spiralia</taxon>
        <taxon>Lophotrochozoa</taxon>
        <taxon>Mollusca</taxon>
        <taxon>Bivalvia</taxon>
        <taxon>Autobranchia</taxon>
        <taxon>Heteroconchia</taxon>
        <taxon>Euheterodonta</taxon>
        <taxon>Imparidentia</taxon>
        <taxon>Neoheterodontei</taxon>
        <taxon>Myida</taxon>
        <taxon>Dreissenoidea</taxon>
        <taxon>Dreissenidae</taxon>
        <taxon>Dreissena</taxon>
    </lineage>
</organism>
<evidence type="ECO:0000313" key="3">
    <source>
        <dbReference type="EMBL" id="KAH3803652.1"/>
    </source>
</evidence>
<keyword evidence="1" id="KW-0479">Metal-binding</keyword>
<reference evidence="3" key="1">
    <citation type="journal article" date="2019" name="bioRxiv">
        <title>The Genome of the Zebra Mussel, Dreissena polymorpha: A Resource for Invasive Species Research.</title>
        <authorList>
            <person name="McCartney M.A."/>
            <person name="Auch B."/>
            <person name="Kono T."/>
            <person name="Mallez S."/>
            <person name="Zhang Y."/>
            <person name="Obille A."/>
            <person name="Becker A."/>
            <person name="Abrahante J.E."/>
            <person name="Garbe J."/>
            <person name="Badalamenti J.P."/>
            <person name="Herman A."/>
            <person name="Mangelson H."/>
            <person name="Liachko I."/>
            <person name="Sullivan S."/>
            <person name="Sone E.D."/>
            <person name="Koren S."/>
            <person name="Silverstein K.A.T."/>
            <person name="Beckman K.B."/>
            <person name="Gohl D.M."/>
        </authorList>
    </citation>
    <scope>NUCLEOTIDE SEQUENCE</scope>
    <source>
        <strain evidence="3">Duluth1</strain>
        <tissue evidence="3">Whole animal</tissue>
    </source>
</reference>
<dbReference type="Proteomes" id="UP000828390">
    <property type="component" value="Unassembled WGS sequence"/>
</dbReference>
<dbReference type="InterPro" id="IPR047153">
    <property type="entry name" value="TRIM45/56/19-like"/>
</dbReference>
<name>A0A9D4FSB9_DREPO</name>
<keyword evidence="4" id="KW-1185">Reference proteome</keyword>
<keyword evidence="1" id="KW-0863">Zinc-finger</keyword>
<accession>A0A9D4FSB9</accession>
<protein>
    <recommendedName>
        <fullName evidence="2">B box-type domain-containing protein</fullName>
    </recommendedName>
</protein>
<gene>
    <name evidence="3" type="ORF">DPMN_131918</name>
</gene>
<sequence length="590" mass="66027">MASRRLQDSNRDNAGDFIGECTVTQSCEPCMKTNISKTATVYCNDCKEFLCDTCKNPHTVYKPGKHDIAIIHARKSVRVAMDMEGMDMCPEHAKEKKKIEFYCEDHSKFCCIECMVKHKKCGRVEKLVDATTDKWSELHALKQSLLTLESGADAIIAECKHSETGLNESIAKISSDVDKMRDRIIQLFDQAKQKLLSEAKDFKSAEIKRIGNKRDTSSKVKEEINKVVPMCLAVLERGTPTELYIYSKMIKEKLHKMESNINEQKQIKISSTMKVSFLKELTSLLEMGKNFVKLNSDGDKTEANSPMSLSSQPMPVNLKLLVSVDLPKTGDDKEEPYLSGLDFLPDGRLVVLDNNNMKCIILNERLQRLGTPYKFKFHPQSVVCVSHDALCVTSGGYKVVFLLSVSTDNTITLTREIKTSSQFFSICCMSPSNMVVSTSDDPRPLRMISVDGVEADFDHFLTLPMKTYRIADSACTYVQSKNTLVLTDRVAHTVYLYDTLNRTCRAVTNENIQEPRAACVGPGDSVLVCSMGKNSIVRMTIDGKILGTYPVDMMLPCSICVSKDGTRLAVSNCHFGIKKLHLYKISTAMS</sequence>
<evidence type="ECO:0000259" key="2">
    <source>
        <dbReference type="PROSITE" id="PS50119"/>
    </source>
</evidence>
<keyword evidence="1" id="KW-0862">Zinc</keyword>
<reference evidence="3" key="2">
    <citation type="submission" date="2020-11" db="EMBL/GenBank/DDBJ databases">
        <authorList>
            <person name="McCartney M.A."/>
            <person name="Auch B."/>
            <person name="Kono T."/>
            <person name="Mallez S."/>
            <person name="Becker A."/>
            <person name="Gohl D.M."/>
            <person name="Silverstein K.A.T."/>
            <person name="Koren S."/>
            <person name="Bechman K.B."/>
            <person name="Herman A."/>
            <person name="Abrahante J.E."/>
            <person name="Garbe J."/>
        </authorList>
    </citation>
    <scope>NUCLEOTIDE SEQUENCE</scope>
    <source>
        <strain evidence="3">Duluth1</strain>
        <tissue evidence="3">Whole animal</tissue>
    </source>
</reference>